<protein>
    <recommendedName>
        <fullName evidence="3">Lipoprotein</fullName>
    </recommendedName>
</protein>
<dbReference type="HOGENOM" id="CLU_1146345_0_0_10"/>
<evidence type="ECO:0000313" key="1">
    <source>
        <dbReference type="EMBL" id="EHH00989.1"/>
    </source>
</evidence>
<dbReference type="Proteomes" id="UP000003598">
    <property type="component" value="Unassembled WGS sequence"/>
</dbReference>
<sequence>MKKVKFKVAMSMIMAVVAGFVLVVGCIQDEESALIAEKNDFLNLEKAASAIEFMPLNTVPEWVKDRVSGKEYEAWVRLSSRYEIDYSILTQTLTDEQKNELYQYIDTLWIQSQDSVGQRSLGYFTVAAQSVFKRIETRQNSETGKEVHGEKGPIVIYKVNGAGEASVKATVSYTVNQSKTKILRASAKVYKDGPAARDLSCSSSVNIEGRGVTVNCAGTLVYTVGHGNLSSDFNKSVKVLIL</sequence>
<reference evidence="1 2" key="1">
    <citation type="submission" date="2011-03" db="EMBL/GenBank/DDBJ databases">
        <authorList>
            <person name="Weinstock G."/>
            <person name="Sodergren E."/>
            <person name="Clifton S."/>
            <person name="Fulton L."/>
            <person name="Fulton B."/>
            <person name="Courtney L."/>
            <person name="Fronick C."/>
            <person name="Harrison M."/>
            <person name="Strong C."/>
            <person name="Farmer C."/>
            <person name="Delahaunty K."/>
            <person name="Markovic C."/>
            <person name="Hall O."/>
            <person name="Minx P."/>
            <person name="Tomlinson C."/>
            <person name="Mitreva M."/>
            <person name="Hou S."/>
            <person name="Chen J."/>
            <person name="Wollam A."/>
            <person name="Pepin K.H."/>
            <person name="Johnson M."/>
            <person name="Bhonagiri V."/>
            <person name="Zhang X."/>
            <person name="Suruliraj S."/>
            <person name="Warren W."/>
            <person name="Chinwalla A."/>
            <person name="Mardis E.R."/>
            <person name="Wilson R.K."/>
        </authorList>
    </citation>
    <scope>NUCLEOTIDE SEQUENCE [LARGE SCALE GENOMIC DNA]</scope>
    <source>
        <strain evidence="1 2">YIT 11840</strain>
    </source>
</reference>
<dbReference type="Pfam" id="PF22095">
    <property type="entry name" value="BT_3535-like"/>
    <property type="match status" value="1"/>
</dbReference>
<dbReference type="AlphaFoldDB" id="G5SP42"/>
<dbReference type="EMBL" id="AFFY01000016">
    <property type="protein sequence ID" value="EHH00989.1"/>
    <property type="molecule type" value="Genomic_DNA"/>
</dbReference>
<proteinExistence type="predicted"/>
<dbReference type="InterPro" id="IPR054318">
    <property type="entry name" value="BT_3535-like"/>
</dbReference>
<keyword evidence="2" id="KW-1185">Reference proteome</keyword>
<dbReference type="GeneID" id="93556678"/>
<dbReference type="OrthoDB" id="1100796at2"/>
<evidence type="ECO:0008006" key="3">
    <source>
        <dbReference type="Google" id="ProtNLM"/>
    </source>
</evidence>
<evidence type="ECO:0000313" key="2">
    <source>
        <dbReference type="Proteomes" id="UP000003598"/>
    </source>
</evidence>
<accession>G5SP42</accession>
<dbReference type="STRING" id="762968.HMPREF9441_01037"/>
<gene>
    <name evidence="1" type="ORF">HMPREF9441_01037</name>
</gene>
<dbReference type="eggNOG" id="ENOG502ZD08">
    <property type="taxonomic scope" value="Bacteria"/>
</dbReference>
<dbReference type="PATRIC" id="fig|762968.3.peg.927"/>
<dbReference type="PROSITE" id="PS51257">
    <property type="entry name" value="PROKAR_LIPOPROTEIN"/>
    <property type="match status" value="1"/>
</dbReference>
<dbReference type="RefSeq" id="WP_008618474.1">
    <property type="nucleotide sequence ID" value="NZ_JH376592.1"/>
</dbReference>
<comment type="caution">
    <text evidence="1">The sequence shown here is derived from an EMBL/GenBank/DDBJ whole genome shotgun (WGS) entry which is preliminary data.</text>
</comment>
<organism evidence="1 2">
    <name type="scientific">Paraprevotella clara YIT 11840</name>
    <dbReference type="NCBI Taxonomy" id="762968"/>
    <lineage>
        <taxon>Bacteria</taxon>
        <taxon>Pseudomonadati</taxon>
        <taxon>Bacteroidota</taxon>
        <taxon>Bacteroidia</taxon>
        <taxon>Bacteroidales</taxon>
        <taxon>Prevotellaceae</taxon>
        <taxon>Paraprevotella</taxon>
    </lineage>
</organism>
<name>G5SP42_9BACT</name>